<evidence type="ECO:0000256" key="2">
    <source>
        <dbReference type="ARBA" id="ARBA00022448"/>
    </source>
</evidence>
<comment type="subcellular location">
    <subcellularLocation>
        <location evidence="1">Membrane</location>
        <topology evidence="1">Multi-pass membrane protein</topology>
    </subcellularLocation>
</comment>
<evidence type="ECO:0000256" key="6">
    <source>
        <dbReference type="ARBA" id="ARBA00023136"/>
    </source>
</evidence>
<keyword evidence="3" id="KW-0812">Transmembrane</keyword>
<feature type="region of interest" description="Disordered" evidence="8">
    <location>
        <begin position="27"/>
        <end position="77"/>
    </location>
</feature>
<evidence type="ECO:0000256" key="1">
    <source>
        <dbReference type="ARBA" id="ARBA00004141"/>
    </source>
</evidence>
<feature type="compositionally biased region" description="Basic and acidic residues" evidence="8">
    <location>
        <begin position="806"/>
        <end position="815"/>
    </location>
</feature>
<feature type="compositionally biased region" description="Low complexity" evidence="8">
    <location>
        <begin position="640"/>
        <end position="656"/>
    </location>
</feature>
<evidence type="ECO:0000256" key="5">
    <source>
        <dbReference type="ARBA" id="ARBA00023065"/>
    </source>
</evidence>
<evidence type="ECO:0000256" key="3">
    <source>
        <dbReference type="ARBA" id="ARBA00022692"/>
    </source>
</evidence>
<name>A0ABQ6MNV4_9STRA</name>
<dbReference type="InterPro" id="IPR003938">
    <property type="entry name" value="K_chnl_volt-dep_EAG/ELK/ERG"/>
</dbReference>
<dbReference type="InterPro" id="IPR051413">
    <property type="entry name" value="K/Na_HCN_channel"/>
</dbReference>
<keyword evidence="6" id="KW-0472">Membrane</keyword>
<evidence type="ECO:0000256" key="7">
    <source>
        <dbReference type="ARBA" id="ARBA00023303"/>
    </source>
</evidence>
<protein>
    <recommendedName>
        <fullName evidence="9">Cyclic nucleotide-binding domain-containing protein</fullName>
    </recommendedName>
</protein>
<dbReference type="SMART" id="SM00100">
    <property type="entry name" value="cNMP"/>
    <property type="match status" value="1"/>
</dbReference>
<dbReference type="SUPFAM" id="SSF81324">
    <property type="entry name" value="Voltage-gated potassium channels"/>
    <property type="match status" value="1"/>
</dbReference>
<dbReference type="SUPFAM" id="SSF51206">
    <property type="entry name" value="cAMP-binding domain-like"/>
    <property type="match status" value="1"/>
</dbReference>
<gene>
    <name evidence="10" type="ORF">TeGR_g6288</name>
</gene>
<keyword evidence="7" id="KW-0407">Ion channel</keyword>
<dbReference type="PRINTS" id="PR01463">
    <property type="entry name" value="EAGCHANLFMLY"/>
</dbReference>
<dbReference type="InterPro" id="IPR005821">
    <property type="entry name" value="Ion_trans_dom"/>
</dbReference>
<dbReference type="PANTHER" id="PTHR45689">
    <property type="entry name" value="I[[H]] CHANNEL, ISOFORM E"/>
    <property type="match status" value="1"/>
</dbReference>
<dbReference type="InterPro" id="IPR000595">
    <property type="entry name" value="cNMP-bd_dom"/>
</dbReference>
<feature type="compositionally biased region" description="Basic and acidic residues" evidence="8">
    <location>
        <begin position="706"/>
        <end position="716"/>
    </location>
</feature>
<keyword evidence="5" id="KW-0406">Ion transport</keyword>
<dbReference type="Pfam" id="PF00027">
    <property type="entry name" value="cNMP_binding"/>
    <property type="match status" value="1"/>
</dbReference>
<dbReference type="PANTHER" id="PTHR45689:SF5">
    <property type="entry name" value="I[[H]] CHANNEL, ISOFORM E"/>
    <property type="match status" value="1"/>
</dbReference>
<dbReference type="InterPro" id="IPR014710">
    <property type="entry name" value="RmlC-like_jellyroll"/>
</dbReference>
<keyword evidence="2" id="KW-0813">Transport</keyword>
<evidence type="ECO:0000313" key="11">
    <source>
        <dbReference type="Proteomes" id="UP001165060"/>
    </source>
</evidence>
<dbReference type="InterPro" id="IPR018490">
    <property type="entry name" value="cNMP-bd_dom_sf"/>
</dbReference>
<dbReference type="Pfam" id="PF00520">
    <property type="entry name" value="Ion_trans"/>
    <property type="match status" value="1"/>
</dbReference>
<evidence type="ECO:0000259" key="9">
    <source>
        <dbReference type="PROSITE" id="PS50042"/>
    </source>
</evidence>
<dbReference type="Gene3D" id="1.10.287.70">
    <property type="match status" value="1"/>
</dbReference>
<reference evidence="10 11" key="1">
    <citation type="journal article" date="2023" name="Commun. Biol.">
        <title>Genome analysis of Parmales, the sister group of diatoms, reveals the evolutionary specialization of diatoms from phago-mixotrophs to photoautotrophs.</title>
        <authorList>
            <person name="Ban H."/>
            <person name="Sato S."/>
            <person name="Yoshikawa S."/>
            <person name="Yamada K."/>
            <person name="Nakamura Y."/>
            <person name="Ichinomiya M."/>
            <person name="Sato N."/>
            <person name="Blanc-Mathieu R."/>
            <person name="Endo H."/>
            <person name="Kuwata A."/>
            <person name="Ogata H."/>
        </authorList>
    </citation>
    <scope>NUCLEOTIDE SEQUENCE [LARGE SCALE GENOMIC DNA]</scope>
</reference>
<keyword evidence="11" id="KW-1185">Reference proteome</keyword>
<dbReference type="Gene3D" id="2.60.120.10">
    <property type="entry name" value="Jelly Rolls"/>
    <property type="match status" value="1"/>
</dbReference>
<evidence type="ECO:0000256" key="8">
    <source>
        <dbReference type="SAM" id="MobiDB-lite"/>
    </source>
</evidence>
<dbReference type="Proteomes" id="UP001165060">
    <property type="component" value="Unassembled WGS sequence"/>
</dbReference>
<comment type="caution">
    <text evidence="10">The sequence shown here is derived from an EMBL/GenBank/DDBJ whole genome shotgun (WGS) entry which is preliminary data.</text>
</comment>
<proteinExistence type="predicted"/>
<feature type="domain" description="Cyclic nucleotide-binding" evidence="9">
    <location>
        <begin position="480"/>
        <end position="578"/>
    </location>
</feature>
<feature type="region of interest" description="Disordered" evidence="8">
    <location>
        <begin position="802"/>
        <end position="845"/>
    </location>
</feature>
<feature type="region of interest" description="Disordered" evidence="8">
    <location>
        <begin position="633"/>
        <end position="753"/>
    </location>
</feature>
<accession>A0ABQ6MNV4</accession>
<feature type="compositionally biased region" description="Basic and acidic residues" evidence="8">
    <location>
        <begin position="34"/>
        <end position="77"/>
    </location>
</feature>
<evidence type="ECO:0000256" key="4">
    <source>
        <dbReference type="ARBA" id="ARBA00022989"/>
    </source>
</evidence>
<dbReference type="EMBL" id="BRYB01000392">
    <property type="protein sequence ID" value="GMI29255.1"/>
    <property type="molecule type" value="Genomic_DNA"/>
</dbReference>
<evidence type="ECO:0000313" key="10">
    <source>
        <dbReference type="EMBL" id="GMI29255.1"/>
    </source>
</evidence>
<dbReference type="Gene3D" id="1.10.287.630">
    <property type="entry name" value="Helix hairpin bin"/>
    <property type="match status" value="1"/>
</dbReference>
<sequence>MPGSTVHASSSVTKPRNSLIQNVSKLIFHQQSPSERERNDESDEQDSRRTSRRTLERSLQRTIVEHRRNSGVDESELRQFSTMSANQSSTITSASVSDVLNHRKTGKRVSLTINPLDNSTVIHHDENFWLVLRPTSTKRVCWDLLMMTLLIYVALIAPYRIGFDVEAEGVWLVWENLLDLFFICDIVVNFRTGYYEDDEEVMDWKRISANYLQTWFILDVLSSIPFELISAAVGGSSTGSSPGSSSNGAKLLKSGKFVKVFRILRISKAVRFFKGGAWSERFEDWIHMAASRHTLRMSRLLVATIFVSHINCCLWAAMGNVGDEGESWLVHYMASEFNGFDQAEAGSKYLAAMYWSIQTMTTVGYGDILPQNDSERAYAIFSMILGGGYYGFIVATMASLVSNLDANAKSYFEKMDNVTSYMKKRKFPKILFRKMRRYYKHYYEQRTALNESEILDDLSSQLRTEVALFLIHDVVYHIDLFHDLTPEMLAKLLTVLKPLQASPDEVMAVAGDVGREMYIIINGEMIEERPSDGAKSTLKAGEYFGELCVLDINPINLTTVTSSDICELYSLSRDNIYQTFEMMPEVLGHMKDIALENFVHHYKLDADASTEHHALNEYLENFTALAIETKGGRERSVKEGAPGSPGNLGAGLNANGVRKQRKSNAGALEPGDGDGRTLRATMGSGIKPGRERKKSGRSIKSPAGSRGKDEFERGDSKVSLVDFSTNDSDSDSNSDDYEDVNDATSPKKRGSVVSKTDFNKMAAEVKKIDALESKMDQILALMIANQNGGDGGKGGMSAAALMRQQALKEEHERHLGSTGSYGDLNGGRTSPNKKKLTKAGSSNDVMQAMQDEAQKATTHRRQSRMVGVGELEQLQNLHGGSRMKALSEDSETLVSRHRGSVG</sequence>
<dbReference type="CDD" id="cd00038">
    <property type="entry name" value="CAP_ED"/>
    <property type="match status" value="1"/>
</dbReference>
<feature type="region of interest" description="Disordered" evidence="8">
    <location>
        <begin position="875"/>
        <end position="902"/>
    </location>
</feature>
<feature type="compositionally biased region" description="Acidic residues" evidence="8">
    <location>
        <begin position="728"/>
        <end position="741"/>
    </location>
</feature>
<keyword evidence="4" id="KW-1133">Transmembrane helix</keyword>
<organism evidence="10 11">
    <name type="scientific">Tetraparma gracilis</name>
    <dbReference type="NCBI Taxonomy" id="2962635"/>
    <lineage>
        <taxon>Eukaryota</taxon>
        <taxon>Sar</taxon>
        <taxon>Stramenopiles</taxon>
        <taxon>Ochrophyta</taxon>
        <taxon>Bolidophyceae</taxon>
        <taxon>Parmales</taxon>
        <taxon>Triparmaceae</taxon>
        <taxon>Tetraparma</taxon>
    </lineage>
</organism>
<dbReference type="PROSITE" id="PS50042">
    <property type="entry name" value="CNMP_BINDING_3"/>
    <property type="match status" value="1"/>
</dbReference>